<dbReference type="AlphaFoldDB" id="A0A7V7UGC1"/>
<accession>A0A7V7UGC1</accession>
<comment type="caution">
    <text evidence="1">The sequence shown here is derived from an EMBL/GenBank/DDBJ whole genome shotgun (WGS) entry which is preliminary data.</text>
</comment>
<evidence type="ECO:0008006" key="3">
    <source>
        <dbReference type="Google" id="ProtNLM"/>
    </source>
</evidence>
<proteinExistence type="predicted"/>
<organism evidence="1 2">
    <name type="scientific">Candidatus Galacturonatibacter soehngenii</name>
    <dbReference type="NCBI Taxonomy" id="2307010"/>
    <lineage>
        <taxon>Bacteria</taxon>
        <taxon>Bacillati</taxon>
        <taxon>Bacillota</taxon>
        <taxon>Clostridia</taxon>
        <taxon>Lachnospirales</taxon>
        <taxon>Lachnospiraceae</taxon>
        <taxon>Candidatus Galacturonatibacter</taxon>
    </lineage>
</organism>
<dbReference type="Proteomes" id="UP000461768">
    <property type="component" value="Unassembled WGS sequence"/>
</dbReference>
<keyword evidence="2" id="KW-1185">Reference proteome</keyword>
<sequence>MTTQEVKNHYSLQKWASIIQERNASALSTRQWCNQNGILEGTYYYWLKKIRLKSLEQLPTLNTEIKVQEVSDENAIFARIPVPDKQISADVMISLNGMEIGLNNTATPELIHSVLLAVKQLC</sequence>
<gene>
    <name evidence="1" type="ORF">F7O84_12395</name>
</gene>
<evidence type="ECO:0000313" key="2">
    <source>
        <dbReference type="Proteomes" id="UP000461768"/>
    </source>
</evidence>
<name>A0A7V7UGC1_9FIRM</name>
<dbReference type="NCBIfam" id="NF047593">
    <property type="entry name" value="IS66_ISAeme5_TnpA"/>
    <property type="match status" value="1"/>
</dbReference>
<reference evidence="1 2" key="1">
    <citation type="submission" date="2019-09" db="EMBL/GenBank/DDBJ databases">
        <authorList>
            <person name="Valk L.C."/>
        </authorList>
    </citation>
    <scope>NUCLEOTIDE SEQUENCE [LARGE SCALE GENOMIC DNA]</scope>
    <source>
        <strain evidence="1">GalUA</strain>
    </source>
</reference>
<dbReference type="RefSeq" id="WP_151145625.1">
    <property type="nucleotide sequence ID" value="NZ_WAGX01000005.1"/>
</dbReference>
<evidence type="ECO:0000313" key="1">
    <source>
        <dbReference type="EMBL" id="KAB1438341.1"/>
    </source>
</evidence>
<protein>
    <recommendedName>
        <fullName evidence="3">IS66 family insertion sequence element accessory protein TnpB</fullName>
    </recommendedName>
</protein>
<dbReference type="OrthoDB" id="9808061at2"/>
<dbReference type="EMBL" id="WAGX01000005">
    <property type="protein sequence ID" value="KAB1438341.1"/>
    <property type="molecule type" value="Genomic_DNA"/>
</dbReference>
<reference evidence="1 2" key="2">
    <citation type="submission" date="2020-02" db="EMBL/GenBank/DDBJ databases">
        <title>Candidatus Galacturonibacter soehngenii shows hetero-acetogenic catabolism of galacturonic acid but lacks a canonical carbon monoxide dehydrogenase/acetyl-CoA synthase complex.</title>
        <authorList>
            <person name="Diender M."/>
            <person name="Stouten G.R."/>
            <person name="Petersen J.F."/>
            <person name="Nielsen P.H."/>
            <person name="Dueholm M.S."/>
            <person name="Pronk J.T."/>
            <person name="Van Loosdrecht M.C.M."/>
        </authorList>
    </citation>
    <scope>NUCLEOTIDE SEQUENCE [LARGE SCALE GENOMIC DNA]</scope>
    <source>
        <strain evidence="1">GalUA</strain>
    </source>
</reference>